<feature type="compositionally biased region" description="Polar residues" evidence="1">
    <location>
        <begin position="1"/>
        <end position="11"/>
    </location>
</feature>
<proteinExistence type="predicted"/>
<keyword evidence="3" id="KW-1185">Reference proteome</keyword>
<protein>
    <submittedName>
        <fullName evidence="2">Uncharacterized protein</fullName>
    </submittedName>
</protein>
<dbReference type="Proteomes" id="UP000440578">
    <property type="component" value="Unassembled WGS sequence"/>
</dbReference>
<dbReference type="AlphaFoldDB" id="A0A6A4VJT6"/>
<gene>
    <name evidence="2" type="ORF">FJT64_008004</name>
</gene>
<reference evidence="2 3" key="1">
    <citation type="submission" date="2019-07" db="EMBL/GenBank/DDBJ databases">
        <title>Draft genome assembly of a fouling barnacle, Amphibalanus amphitrite (Darwin, 1854): The first reference genome for Thecostraca.</title>
        <authorList>
            <person name="Kim W."/>
        </authorList>
    </citation>
    <scope>NUCLEOTIDE SEQUENCE [LARGE SCALE GENOMIC DNA]</scope>
    <source>
        <strain evidence="2">SNU_AA5</strain>
        <tissue evidence="2">Soma without cirri and trophi</tissue>
    </source>
</reference>
<evidence type="ECO:0000256" key="1">
    <source>
        <dbReference type="SAM" id="MobiDB-lite"/>
    </source>
</evidence>
<sequence length="70" mass="7210">MKGSSLPSICGSSEREEAARWLDGQTAEPRPPPVAPSLAMSAVHLHMVIGDSIGRDSGLTSAVTPASPQL</sequence>
<organism evidence="2 3">
    <name type="scientific">Amphibalanus amphitrite</name>
    <name type="common">Striped barnacle</name>
    <name type="synonym">Balanus amphitrite</name>
    <dbReference type="NCBI Taxonomy" id="1232801"/>
    <lineage>
        <taxon>Eukaryota</taxon>
        <taxon>Metazoa</taxon>
        <taxon>Ecdysozoa</taxon>
        <taxon>Arthropoda</taxon>
        <taxon>Crustacea</taxon>
        <taxon>Multicrustacea</taxon>
        <taxon>Cirripedia</taxon>
        <taxon>Thoracica</taxon>
        <taxon>Thoracicalcarea</taxon>
        <taxon>Balanomorpha</taxon>
        <taxon>Balanoidea</taxon>
        <taxon>Balanidae</taxon>
        <taxon>Amphibalaninae</taxon>
        <taxon>Amphibalanus</taxon>
    </lineage>
</organism>
<name>A0A6A4VJT6_AMPAM</name>
<dbReference type="EMBL" id="VIIS01001694">
    <property type="protein sequence ID" value="KAF0294305.1"/>
    <property type="molecule type" value="Genomic_DNA"/>
</dbReference>
<accession>A0A6A4VJT6</accession>
<evidence type="ECO:0000313" key="2">
    <source>
        <dbReference type="EMBL" id="KAF0294305.1"/>
    </source>
</evidence>
<evidence type="ECO:0000313" key="3">
    <source>
        <dbReference type="Proteomes" id="UP000440578"/>
    </source>
</evidence>
<comment type="caution">
    <text evidence="2">The sequence shown here is derived from an EMBL/GenBank/DDBJ whole genome shotgun (WGS) entry which is preliminary data.</text>
</comment>
<feature type="region of interest" description="Disordered" evidence="1">
    <location>
        <begin position="1"/>
        <end position="36"/>
    </location>
</feature>